<dbReference type="PANTHER" id="PTHR47022">
    <property type="entry name" value="BTB AND MATH DOMAIN-CONTAINING PROTEIN 36-RELATED"/>
    <property type="match status" value="1"/>
</dbReference>
<dbReference type="EnsemblMetazoa" id="PPA16668.1">
    <property type="protein sequence ID" value="PPA16668.1"/>
    <property type="gene ID" value="WBGene00106222"/>
</dbReference>
<feature type="region of interest" description="Disordered" evidence="1">
    <location>
        <begin position="1"/>
        <end position="58"/>
    </location>
</feature>
<dbReference type="SMART" id="SM00225">
    <property type="entry name" value="BTB"/>
    <property type="match status" value="3"/>
</dbReference>
<dbReference type="AlphaFoldDB" id="A0A2A6BWX7"/>
<evidence type="ECO:0000256" key="1">
    <source>
        <dbReference type="SAM" id="MobiDB-lite"/>
    </source>
</evidence>
<reference evidence="3" key="2">
    <citation type="submission" date="2022-06" db="UniProtKB">
        <authorList>
            <consortium name="EnsemblMetazoa"/>
        </authorList>
    </citation>
    <scope>IDENTIFICATION</scope>
    <source>
        <strain evidence="3">PS312</strain>
    </source>
</reference>
<dbReference type="OrthoDB" id="45365at2759"/>
<dbReference type="InterPro" id="IPR000210">
    <property type="entry name" value="BTB/POZ_dom"/>
</dbReference>
<dbReference type="Gene3D" id="2.60.210.10">
    <property type="entry name" value="Apoptosis, Tumor Necrosis Factor Receptor Associated Protein 2, Chain A"/>
    <property type="match status" value="1"/>
</dbReference>
<evidence type="ECO:0000313" key="3">
    <source>
        <dbReference type="EnsemblMetazoa" id="PPA16668.1"/>
    </source>
</evidence>
<dbReference type="Pfam" id="PF22486">
    <property type="entry name" value="MATH_2"/>
    <property type="match status" value="1"/>
</dbReference>
<dbReference type="InterPro" id="IPR008974">
    <property type="entry name" value="TRAF-like"/>
</dbReference>
<keyword evidence="4" id="KW-1185">Reference proteome</keyword>
<dbReference type="CDD" id="cd18186">
    <property type="entry name" value="BTB_POZ_ZBTB_KLHL-like"/>
    <property type="match status" value="3"/>
</dbReference>
<accession>A0A2A6BWX7</accession>
<proteinExistence type="predicted"/>
<dbReference type="SUPFAM" id="SSF49599">
    <property type="entry name" value="TRAF domain-like"/>
    <property type="match status" value="2"/>
</dbReference>
<evidence type="ECO:0000256" key="2">
    <source>
        <dbReference type="SAM" id="Phobius"/>
    </source>
</evidence>
<evidence type="ECO:0000313" key="4">
    <source>
        <dbReference type="Proteomes" id="UP000005239"/>
    </source>
</evidence>
<dbReference type="Pfam" id="PF00651">
    <property type="entry name" value="BTB"/>
    <property type="match status" value="3"/>
</dbReference>
<keyword evidence="2" id="KW-0472">Membrane</keyword>
<sequence length="692" mass="78972">MDDSMESHEMSPAPNSPASPLLDEDRSQRSVAFSPEAPIVREVTPRKTQSQPTLSDDLKKWWENPPSEVWVVLGIAVILLLIAIIVIIVKSANYNTLLQDSKNGQLSVTKECSARTHYVDFLAASMLEGIYALIRFEDLLDEGKDFFDGNRLTVECRIIVDKVTGIRSVLDFLTHVDGMNNIALNIGNCKLYASKDILAAHSPEFASMLFDKSEDTKLEELELHDVEYRDFVLLLNGFIAGDSLTIECRVNEVKVVGIRKKVEFNYFVPLEGKNNVAPKIGNIKFNVSRDILGAHSHVLEKMFFGKYQEETENEIDLMDVDAEALKNLLDMMYPTTFELTNSTVVPILHLADRFSAEATHEYNFFTVYTANPEMSTVSKLVPDFTIRCEFDKISELTETERPSETVISHDLPWKCIIMKETSARTGNQAHLNIFLECNWESEAKDWRVDYEADFAVLCKGEEKRCKTINYHSFSCIQSNKGFFKYKLFSELINPANGLIDGDTLTVECRVKVNKVSGIRKKIEFDFSKPMPGLNNTVLKIGDRTINVSKDLLALHSPVFAFLFFGKFEEENKKVIELQELVFEEFMDLLNMIYPSSFELTASNLHHIVNLADRFQVEVYVLDRIINYLHTTKKFTTAEKLKIADHYRLQRLSNLIILSFKDVAEVKTIKNTPEYKFFSDALKGAICDRILEF</sequence>
<reference evidence="4" key="1">
    <citation type="journal article" date="2008" name="Nat. Genet.">
        <title>The Pristionchus pacificus genome provides a unique perspective on nematode lifestyle and parasitism.</title>
        <authorList>
            <person name="Dieterich C."/>
            <person name="Clifton S.W."/>
            <person name="Schuster L.N."/>
            <person name="Chinwalla A."/>
            <person name="Delehaunty K."/>
            <person name="Dinkelacker I."/>
            <person name="Fulton L."/>
            <person name="Fulton R."/>
            <person name="Godfrey J."/>
            <person name="Minx P."/>
            <person name="Mitreva M."/>
            <person name="Roeseler W."/>
            <person name="Tian H."/>
            <person name="Witte H."/>
            <person name="Yang S.P."/>
            <person name="Wilson R.K."/>
            <person name="Sommer R.J."/>
        </authorList>
    </citation>
    <scope>NUCLEOTIDE SEQUENCE [LARGE SCALE GENOMIC DNA]</scope>
    <source>
        <strain evidence="4">PS312</strain>
    </source>
</reference>
<dbReference type="InterPro" id="IPR002083">
    <property type="entry name" value="MATH/TRAF_dom"/>
</dbReference>
<dbReference type="InterPro" id="IPR011333">
    <property type="entry name" value="SKP1/BTB/POZ_sf"/>
</dbReference>
<organism evidence="3 4">
    <name type="scientific">Pristionchus pacificus</name>
    <name type="common">Parasitic nematode worm</name>
    <dbReference type="NCBI Taxonomy" id="54126"/>
    <lineage>
        <taxon>Eukaryota</taxon>
        <taxon>Metazoa</taxon>
        <taxon>Ecdysozoa</taxon>
        <taxon>Nematoda</taxon>
        <taxon>Chromadorea</taxon>
        <taxon>Rhabditida</taxon>
        <taxon>Rhabditina</taxon>
        <taxon>Diplogasteromorpha</taxon>
        <taxon>Diplogasteroidea</taxon>
        <taxon>Neodiplogasteridae</taxon>
        <taxon>Pristionchus</taxon>
    </lineage>
</organism>
<feature type="compositionally biased region" description="Low complexity" evidence="1">
    <location>
        <begin position="11"/>
        <end position="20"/>
    </location>
</feature>
<feature type="transmembrane region" description="Helical" evidence="2">
    <location>
        <begin position="69"/>
        <end position="89"/>
    </location>
</feature>
<accession>A0A8R1YDM9</accession>
<keyword evidence="2" id="KW-1133">Transmembrane helix</keyword>
<dbReference type="PROSITE" id="PS50097">
    <property type="entry name" value="BTB"/>
    <property type="match status" value="3"/>
</dbReference>
<dbReference type="Gene3D" id="3.30.710.10">
    <property type="entry name" value="Potassium Channel Kv1.1, Chain A"/>
    <property type="match status" value="3"/>
</dbReference>
<dbReference type="Proteomes" id="UP000005239">
    <property type="component" value="Unassembled WGS sequence"/>
</dbReference>
<protein>
    <submittedName>
        <fullName evidence="3">BTB domain-containing protein</fullName>
    </submittedName>
</protein>
<name>A0A2A6BWX7_PRIPA</name>
<dbReference type="PROSITE" id="PS50144">
    <property type="entry name" value="MATH"/>
    <property type="match status" value="1"/>
</dbReference>
<dbReference type="SUPFAM" id="SSF54695">
    <property type="entry name" value="POZ domain"/>
    <property type="match status" value="3"/>
</dbReference>
<dbReference type="PANTHER" id="PTHR47022:SF1">
    <property type="entry name" value="BTB AND MATH DOMAIN-CONTAINING PROTEIN 36-RELATED"/>
    <property type="match status" value="1"/>
</dbReference>
<gene>
    <name evidence="3" type="primary">WBGene00106222</name>
</gene>
<keyword evidence="2" id="KW-0812">Transmembrane</keyword>